<evidence type="ECO:0000313" key="9">
    <source>
        <dbReference type="Proteomes" id="UP000030651"/>
    </source>
</evidence>
<dbReference type="OMA" id="ETYENIM"/>
<evidence type="ECO:0000256" key="2">
    <source>
        <dbReference type="ARBA" id="ARBA00005179"/>
    </source>
</evidence>
<comment type="cofactor">
    <cofactor evidence="1">
        <name>FAD</name>
        <dbReference type="ChEBI" id="CHEBI:57692"/>
    </cofactor>
</comment>
<dbReference type="Gene3D" id="3.50.50.60">
    <property type="entry name" value="FAD/NAD(P)-binding domain"/>
    <property type="match status" value="1"/>
</dbReference>
<evidence type="ECO:0000313" key="8">
    <source>
        <dbReference type="EMBL" id="ETS75732.1"/>
    </source>
</evidence>
<dbReference type="RefSeq" id="XP_007839448.1">
    <property type="nucleotide sequence ID" value="XM_007841257.1"/>
</dbReference>
<evidence type="ECO:0000256" key="5">
    <source>
        <dbReference type="ARBA" id="ARBA00023002"/>
    </source>
</evidence>
<protein>
    <recommendedName>
        <fullName evidence="7">FAD-binding domain-containing protein</fullName>
    </recommendedName>
</protein>
<dbReference type="AlphaFoldDB" id="W3WRI4"/>
<dbReference type="KEGG" id="pfy:PFICI_12676"/>
<reference evidence="9" key="1">
    <citation type="journal article" date="2015" name="BMC Genomics">
        <title>Genomic and transcriptomic analysis of the endophytic fungus Pestalotiopsis fici reveals its lifestyle and high potential for synthesis of natural products.</title>
        <authorList>
            <person name="Wang X."/>
            <person name="Zhang X."/>
            <person name="Liu L."/>
            <person name="Xiang M."/>
            <person name="Wang W."/>
            <person name="Sun X."/>
            <person name="Che Y."/>
            <person name="Guo L."/>
            <person name="Liu G."/>
            <person name="Guo L."/>
            <person name="Wang C."/>
            <person name="Yin W.B."/>
            <person name="Stadler M."/>
            <person name="Zhang X."/>
            <person name="Liu X."/>
        </authorList>
    </citation>
    <scope>NUCLEOTIDE SEQUENCE [LARGE SCALE GENOMIC DNA]</scope>
    <source>
        <strain evidence="9">W106-1 / CGMCC3.15140</strain>
    </source>
</reference>
<dbReference type="PANTHER" id="PTHR47178">
    <property type="entry name" value="MONOOXYGENASE, FAD-BINDING"/>
    <property type="match status" value="1"/>
</dbReference>
<dbReference type="GeneID" id="19277689"/>
<comment type="pathway">
    <text evidence="2">Secondary metabolite biosynthesis.</text>
</comment>
<evidence type="ECO:0000259" key="7">
    <source>
        <dbReference type="Pfam" id="PF01494"/>
    </source>
</evidence>
<keyword evidence="9" id="KW-1185">Reference proteome</keyword>
<dbReference type="EMBL" id="KI912118">
    <property type="protein sequence ID" value="ETS75732.1"/>
    <property type="molecule type" value="Genomic_DNA"/>
</dbReference>
<dbReference type="STRING" id="1229662.W3WRI4"/>
<evidence type="ECO:0000256" key="3">
    <source>
        <dbReference type="ARBA" id="ARBA00022630"/>
    </source>
</evidence>
<evidence type="ECO:0000256" key="1">
    <source>
        <dbReference type="ARBA" id="ARBA00001974"/>
    </source>
</evidence>
<dbReference type="eggNOG" id="KOG2614">
    <property type="taxonomic scope" value="Eukaryota"/>
</dbReference>
<dbReference type="Pfam" id="PF01494">
    <property type="entry name" value="FAD_binding_3"/>
    <property type="match status" value="2"/>
</dbReference>
<dbReference type="PRINTS" id="PR00420">
    <property type="entry name" value="RNGMNOXGNASE"/>
</dbReference>
<proteinExistence type="predicted"/>
<keyword evidence="5" id="KW-0560">Oxidoreductase</keyword>
<dbReference type="PANTHER" id="PTHR47178:SF6">
    <property type="entry name" value="FAD-BINDING DOMAIN-CONTAINING PROTEIN"/>
    <property type="match status" value="1"/>
</dbReference>
<dbReference type="GO" id="GO:0004497">
    <property type="term" value="F:monooxygenase activity"/>
    <property type="evidence" value="ECO:0007669"/>
    <property type="project" value="UniProtKB-KW"/>
</dbReference>
<sequence length="409" mass="45483">MSPPPHVLIVGAGIGGLLLAQLLRKQGISYEIFERDENDHDRLQGWSIAIHSMLDELKGLLPNDLPPVEVTSNILPLNLVPEFAFYPQDASRKLGVRDEGNGEIIRANRRRLREWLSTNIPVQYDKKAKTLEEKKDSVTVQFQDGTSATGSILVGADGSRSIVRQQLLGKQNDLLRWEPAALVTADNIVLSGDDMRTALELGHSIWGVDFKDAEGNRAWYFAALDEIAPDGKSGRFYHHMLWKDEAARADDFWVHSATKKQLYDVMVQKAATLIPQFRVLMDKTAPEHMKSPGIRFSTLVMPTMPIGRVTLLGDAAHSMTAFRGEGGYHAMRDAIMLSKAITKMEKLDFENIKDVLGQYQHEMLERGREAARLSQMQNALEGNQTGSGGRLIAGHPVVVLSENPLDIVS</sequence>
<evidence type="ECO:0000256" key="4">
    <source>
        <dbReference type="ARBA" id="ARBA00022827"/>
    </source>
</evidence>
<keyword evidence="3" id="KW-0285">Flavoprotein</keyword>
<dbReference type="OrthoDB" id="47494at2759"/>
<evidence type="ECO:0000256" key="6">
    <source>
        <dbReference type="ARBA" id="ARBA00023033"/>
    </source>
</evidence>
<dbReference type="SUPFAM" id="SSF51905">
    <property type="entry name" value="FAD/NAD(P)-binding domain"/>
    <property type="match status" value="1"/>
</dbReference>
<keyword evidence="4" id="KW-0274">FAD</keyword>
<dbReference type="HOGENOM" id="CLU_009665_3_2_1"/>
<name>W3WRI4_PESFW</name>
<dbReference type="InParanoid" id="W3WRI4"/>
<dbReference type="InterPro" id="IPR036188">
    <property type="entry name" value="FAD/NAD-bd_sf"/>
</dbReference>
<keyword evidence="6" id="KW-0503">Monooxygenase</keyword>
<accession>W3WRI4</accession>
<dbReference type="GO" id="GO:0071949">
    <property type="term" value="F:FAD binding"/>
    <property type="evidence" value="ECO:0007669"/>
    <property type="project" value="InterPro"/>
</dbReference>
<gene>
    <name evidence="8" type="ORF">PFICI_12676</name>
</gene>
<feature type="domain" description="FAD-binding" evidence="7">
    <location>
        <begin position="120"/>
        <end position="371"/>
    </location>
</feature>
<feature type="domain" description="FAD-binding" evidence="7">
    <location>
        <begin position="6"/>
        <end position="48"/>
    </location>
</feature>
<dbReference type="Proteomes" id="UP000030651">
    <property type="component" value="Unassembled WGS sequence"/>
</dbReference>
<organism evidence="8 9">
    <name type="scientific">Pestalotiopsis fici (strain W106-1 / CGMCC3.15140)</name>
    <dbReference type="NCBI Taxonomy" id="1229662"/>
    <lineage>
        <taxon>Eukaryota</taxon>
        <taxon>Fungi</taxon>
        <taxon>Dikarya</taxon>
        <taxon>Ascomycota</taxon>
        <taxon>Pezizomycotina</taxon>
        <taxon>Sordariomycetes</taxon>
        <taxon>Xylariomycetidae</taxon>
        <taxon>Amphisphaeriales</taxon>
        <taxon>Sporocadaceae</taxon>
        <taxon>Pestalotiopsis</taxon>
    </lineage>
</organism>
<dbReference type="InterPro" id="IPR002938">
    <property type="entry name" value="FAD-bd"/>
</dbReference>